<dbReference type="Gene3D" id="6.10.250.3440">
    <property type="match status" value="1"/>
</dbReference>
<evidence type="ECO:0000256" key="1">
    <source>
        <dbReference type="ARBA" id="ARBA00004173"/>
    </source>
</evidence>
<evidence type="ECO:0000256" key="6">
    <source>
        <dbReference type="ARBA" id="ARBA00023274"/>
    </source>
</evidence>
<sequence length="203" mass="23797">MIRAGLITALSRLCISDVRSHITSTRLISTSINPLLFKATTCLYAEPLKKKKRIDPAVIKHREERKKKRLEKQIRRLEKNARQLKPIDELEVPLEFMDRKKEREREVPTLTPEMEDERAVLLKKWATYKQKQHLKDTQMIDRLIFAQQKALDELHQESEELYEAAIQINPTQIPFIVRGPVQTPPIKGYDSPDGEFTDVSKKW</sequence>
<feature type="region of interest" description="Disordered" evidence="10">
    <location>
        <begin position="184"/>
        <end position="203"/>
    </location>
</feature>
<evidence type="ECO:0000256" key="2">
    <source>
        <dbReference type="ARBA" id="ARBA00009360"/>
    </source>
</evidence>
<dbReference type="OrthoDB" id="5977625at2759"/>
<evidence type="ECO:0000256" key="8">
    <source>
        <dbReference type="ARBA" id="ARBA00083752"/>
    </source>
</evidence>
<dbReference type="eggNOG" id="KOG4778">
    <property type="taxonomic scope" value="Eukaryota"/>
</dbReference>
<dbReference type="FunFam" id="6.10.250.3440:FF:000001">
    <property type="entry name" value="Mitochondrial ribosomal protein L40"/>
    <property type="match status" value="1"/>
</dbReference>
<dbReference type="InterPro" id="IPR039145">
    <property type="entry name" value="Ribosomal_mL40_metazoa/plant"/>
</dbReference>
<evidence type="ECO:0000256" key="7">
    <source>
        <dbReference type="ARBA" id="ARBA00035192"/>
    </source>
</evidence>
<feature type="coiled-coil region" evidence="9">
    <location>
        <begin position="60"/>
        <end position="87"/>
    </location>
</feature>
<dbReference type="FunCoup" id="A0A067R3P4">
    <property type="interactions" value="841"/>
</dbReference>
<reference evidence="11 12" key="1">
    <citation type="journal article" date="2014" name="Nat. Commun.">
        <title>Molecular traces of alternative social organization in a termite genome.</title>
        <authorList>
            <person name="Terrapon N."/>
            <person name="Li C."/>
            <person name="Robertson H.M."/>
            <person name="Ji L."/>
            <person name="Meng X."/>
            <person name="Booth W."/>
            <person name="Chen Z."/>
            <person name="Childers C.P."/>
            <person name="Glastad K.M."/>
            <person name="Gokhale K."/>
            <person name="Gowin J."/>
            <person name="Gronenberg W."/>
            <person name="Hermansen R.A."/>
            <person name="Hu H."/>
            <person name="Hunt B.G."/>
            <person name="Huylmans A.K."/>
            <person name="Khalil S.M."/>
            <person name="Mitchell R.D."/>
            <person name="Munoz-Torres M.C."/>
            <person name="Mustard J.A."/>
            <person name="Pan H."/>
            <person name="Reese J.T."/>
            <person name="Scharf M.E."/>
            <person name="Sun F."/>
            <person name="Vogel H."/>
            <person name="Xiao J."/>
            <person name="Yang W."/>
            <person name="Yang Z."/>
            <person name="Yang Z."/>
            <person name="Zhou J."/>
            <person name="Zhu J."/>
            <person name="Brent C.S."/>
            <person name="Elsik C.G."/>
            <person name="Goodisman M.A."/>
            <person name="Liberles D.A."/>
            <person name="Roe R.M."/>
            <person name="Vargo E.L."/>
            <person name="Vilcinskas A."/>
            <person name="Wang J."/>
            <person name="Bornberg-Bauer E."/>
            <person name="Korb J."/>
            <person name="Zhang G."/>
            <person name="Liebig J."/>
        </authorList>
    </citation>
    <scope>NUCLEOTIDE SEQUENCE [LARGE SCALE GENOMIC DNA]</scope>
    <source>
        <tissue evidence="11">Whole organism</tissue>
    </source>
</reference>
<organism evidence="11 12">
    <name type="scientific">Zootermopsis nevadensis</name>
    <name type="common">Dampwood termite</name>
    <dbReference type="NCBI Taxonomy" id="136037"/>
    <lineage>
        <taxon>Eukaryota</taxon>
        <taxon>Metazoa</taxon>
        <taxon>Ecdysozoa</taxon>
        <taxon>Arthropoda</taxon>
        <taxon>Hexapoda</taxon>
        <taxon>Insecta</taxon>
        <taxon>Pterygota</taxon>
        <taxon>Neoptera</taxon>
        <taxon>Polyneoptera</taxon>
        <taxon>Dictyoptera</taxon>
        <taxon>Blattodea</taxon>
        <taxon>Blattoidea</taxon>
        <taxon>Termitoidae</taxon>
        <taxon>Termopsidae</taxon>
        <taxon>Zootermopsis</taxon>
    </lineage>
</organism>
<keyword evidence="9" id="KW-0175">Coiled coil</keyword>
<evidence type="ECO:0000256" key="9">
    <source>
        <dbReference type="SAM" id="Coils"/>
    </source>
</evidence>
<evidence type="ECO:0000256" key="4">
    <source>
        <dbReference type="ARBA" id="ARBA00022980"/>
    </source>
</evidence>
<keyword evidence="3" id="KW-0809">Transit peptide</keyword>
<gene>
    <name evidence="11" type="ORF">L798_08133</name>
</gene>
<keyword evidence="5" id="KW-0496">Mitochondrion</keyword>
<evidence type="ECO:0000313" key="12">
    <source>
        <dbReference type="Proteomes" id="UP000027135"/>
    </source>
</evidence>
<evidence type="ECO:0000256" key="10">
    <source>
        <dbReference type="SAM" id="MobiDB-lite"/>
    </source>
</evidence>
<protein>
    <recommendedName>
        <fullName evidence="7">Large ribosomal subunit protein mL40</fullName>
    </recommendedName>
    <alternativeName>
        <fullName evidence="8">39S ribosomal protein L40, mitochondrial</fullName>
    </alternativeName>
</protein>
<dbReference type="Pfam" id="PF09812">
    <property type="entry name" value="MRP-L28"/>
    <property type="match status" value="1"/>
</dbReference>
<keyword evidence="12" id="KW-1185">Reference proteome</keyword>
<dbReference type="AlphaFoldDB" id="A0A067R3P4"/>
<accession>A0A067R3P4</accession>
<comment type="similarity">
    <text evidence="2">Belongs to the mitochondrion-specific ribosomal protein mL40 family.</text>
</comment>
<proteinExistence type="inferred from homology"/>
<dbReference type="Proteomes" id="UP000027135">
    <property type="component" value="Unassembled WGS sequence"/>
</dbReference>
<evidence type="ECO:0000313" key="11">
    <source>
        <dbReference type="EMBL" id="KDR17788.1"/>
    </source>
</evidence>
<dbReference type="STRING" id="136037.A0A067R3P4"/>
<dbReference type="EMBL" id="KK852718">
    <property type="protein sequence ID" value="KDR17788.1"/>
    <property type="molecule type" value="Genomic_DNA"/>
</dbReference>
<dbReference type="InParanoid" id="A0A067R3P4"/>
<keyword evidence="6" id="KW-0687">Ribonucleoprotein</keyword>
<comment type="subcellular location">
    <subcellularLocation>
        <location evidence="1">Mitochondrion</location>
    </subcellularLocation>
</comment>
<dbReference type="InterPro" id="IPR019192">
    <property type="entry name" value="Ribosomal_mL40"/>
</dbReference>
<dbReference type="PANTHER" id="PTHR13359">
    <property type="entry name" value="39S RIBOSOMAL PROTEIN L40, MITOCHONDRIAL"/>
    <property type="match status" value="1"/>
</dbReference>
<dbReference type="GO" id="GO:0005762">
    <property type="term" value="C:mitochondrial large ribosomal subunit"/>
    <property type="evidence" value="ECO:0007669"/>
    <property type="project" value="InterPro"/>
</dbReference>
<dbReference type="OMA" id="KEWARYK"/>
<dbReference type="PANTHER" id="PTHR13359:SF2">
    <property type="entry name" value="LARGE RIBOSOMAL SUBUNIT PROTEIN ML40"/>
    <property type="match status" value="1"/>
</dbReference>
<keyword evidence="4 11" id="KW-0689">Ribosomal protein</keyword>
<evidence type="ECO:0000256" key="5">
    <source>
        <dbReference type="ARBA" id="ARBA00023128"/>
    </source>
</evidence>
<name>A0A067R3P4_ZOONE</name>
<evidence type="ECO:0000256" key="3">
    <source>
        <dbReference type="ARBA" id="ARBA00022946"/>
    </source>
</evidence>